<keyword evidence="3" id="KW-0964">Secreted</keyword>
<comment type="caution">
    <text evidence="8">The sequence shown here is derived from an EMBL/GenBank/DDBJ whole genome shotgun (WGS) entry which is preliminary data.</text>
</comment>
<accession>A0ABW3CFA0</accession>
<protein>
    <submittedName>
        <fullName evidence="8">SSI family serine proteinase inhibitor</fullName>
    </submittedName>
</protein>
<dbReference type="InterPro" id="IPR036819">
    <property type="entry name" value="Subtilisin_inhibitor-like_sf"/>
</dbReference>
<proteinExistence type="inferred from homology"/>
<dbReference type="InterPro" id="IPR023549">
    <property type="entry name" value="Subtilisin_inhibitor"/>
</dbReference>
<keyword evidence="9" id="KW-1185">Reference proteome</keyword>
<feature type="non-terminal residue" evidence="8">
    <location>
        <position position="1"/>
    </location>
</feature>
<dbReference type="Proteomes" id="UP001597083">
    <property type="component" value="Unassembled WGS sequence"/>
</dbReference>
<comment type="similarity">
    <text evidence="2">Belongs to the protease inhibitor I16 (SSI) family.</text>
</comment>
<dbReference type="Pfam" id="PF00720">
    <property type="entry name" value="SSI"/>
    <property type="match status" value="1"/>
</dbReference>
<dbReference type="Gene3D" id="3.30.350.10">
    <property type="entry name" value="Subtilisin inhibitor-like"/>
    <property type="match status" value="1"/>
</dbReference>
<evidence type="ECO:0000256" key="5">
    <source>
        <dbReference type="ARBA" id="ARBA00022900"/>
    </source>
</evidence>
<evidence type="ECO:0000256" key="4">
    <source>
        <dbReference type="ARBA" id="ARBA00022690"/>
    </source>
</evidence>
<evidence type="ECO:0000313" key="9">
    <source>
        <dbReference type="Proteomes" id="UP001597083"/>
    </source>
</evidence>
<evidence type="ECO:0000256" key="2">
    <source>
        <dbReference type="ARBA" id="ARBA00010472"/>
    </source>
</evidence>
<evidence type="ECO:0000256" key="6">
    <source>
        <dbReference type="ARBA" id="ARBA00023157"/>
    </source>
</evidence>
<keyword evidence="5" id="KW-0722">Serine protease inhibitor</keyword>
<evidence type="ECO:0000256" key="3">
    <source>
        <dbReference type="ARBA" id="ARBA00022525"/>
    </source>
</evidence>
<keyword evidence="4" id="KW-0646">Protease inhibitor</keyword>
<organism evidence="8 9">
    <name type="scientific">Actinomadura adrarensis</name>
    <dbReference type="NCBI Taxonomy" id="1819600"/>
    <lineage>
        <taxon>Bacteria</taxon>
        <taxon>Bacillati</taxon>
        <taxon>Actinomycetota</taxon>
        <taxon>Actinomycetes</taxon>
        <taxon>Streptosporangiales</taxon>
        <taxon>Thermomonosporaceae</taxon>
        <taxon>Actinomadura</taxon>
    </lineage>
</organism>
<dbReference type="EMBL" id="JBHTIR010001339">
    <property type="protein sequence ID" value="MFD0852427.1"/>
    <property type="molecule type" value="Genomic_DNA"/>
</dbReference>
<reference evidence="9" key="1">
    <citation type="journal article" date="2019" name="Int. J. Syst. Evol. Microbiol.">
        <title>The Global Catalogue of Microorganisms (GCM) 10K type strain sequencing project: providing services to taxonomists for standard genome sequencing and annotation.</title>
        <authorList>
            <consortium name="The Broad Institute Genomics Platform"/>
            <consortium name="The Broad Institute Genome Sequencing Center for Infectious Disease"/>
            <person name="Wu L."/>
            <person name="Ma J."/>
        </authorList>
    </citation>
    <scope>NUCLEOTIDE SEQUENCE [LARGE SCALE GENOMIC DNA]</scope>
    <source>
        <strain evidence="9">JCM 31696</strain>
    </source>
</reference>
<gene>
    <name evidence="8" type="ORF">ACFQ07_09350</name>
</gene>
<dbReference type="SUPFAM" id="SSF55399">
    <property type="entry name" value="Subtilisin inhibitor"/>
    <property type="match status" value="1"/>
</dbReference>
<evidence type="ECO:0000259" key="7">
    <source>
        <dbReference type="Pfam" id="PF00720"/>
    </source>
</evidence>
<feature type="domain" description="Subtilisin inhibitor" evidence="7">
    <location>
        <begin position="3"/>
        <end position="34"/>
    </location>
</feature>
<name>A0ABW3CFA0_9ACTN</name>
<comment type="subcellular location">
    <subcellularLocation>
        <location evidence="1">Secreted</location>
    </subcellularLocation>
</comment>
<keyword evidence="6" id="KW-1015">Disulfide bond</keyword>
<evidence type="ECO:0000313" key="8">
    <source>
        <dbReference type="EMBL" id="MFD0852427.1"/>
    </source>
</evidence>
<sequence>AADAVCPMIYAPVLAEARGTWRGRPVRFRHEYGNGCVMTSRTGAIFRF</sequence>
<evidence type="ECO:0000256" key="1">
    <source>
        <dbReference type="ARBA" id="ARBA00004613"/>
    </source>
</evidence>